<dbReference type="PRINTS" id="PR01657">
    <property type="entry name" value="MCMFAMILY"/>
</dbReference>
<protein>
    <recommendedName>
        <fullName evidence="1">DNA helicase</fullName>
        <ecNumber evidence="1">3.6.4.12</ecNumber>
    </recommendedName>
</protein>
<dbReference type="Gene3D" id="2.20.28.10">
    <property type="match status" value="1"/>
</dbReference>
<evidence type="ECO:0000313" key="9">
    <source>
        <dbReference type="Proteomes" id="UP000236319"/>
    </source>
</evidence>
<dbReference type="InterPro" id="IPR012340">
    <property type="entry name" value="NA-bd_OB-fold"/>
</dbReference>
<dbReference type="SUPFAM" id="SSF52540">
    <property type="entry name" value="P-loop containing nucleoside triphosphate hydrolases"/>
    <property type="match status" value="1"/>
</dbReference>
<dbReference type="GeneID" id="39874131"/>
<keyword evidence="2 5" id="KW-0547">Nucleotide-binding</keyword>
<dbReference type="AlphaFoldDB" id="A0A2H6KBJ4"/>
<dbReference type="Pfam" id="PF17855">
    <property type="entry name" value="MCM_lid"/>
    <property type="match status" value="1"/>
</dbReference>
<evidence type="ECO:0000313" key="8">
    <source>
        <dbReference type="EMBL" id="GBE60361.1"/>
    </source>
</evidence>
<dbReference type="RefSeq" id="XP_028866604.1">
    <property type="nucleotide sequence ID" value="XM_029010771.1"/>
</dbReference>
<evidence type="ECO:0000256" key="6">
    <source>
        <dbReference type="SAM" id="MobiDB-lite"/>
    </source>
</evidence>
<dbReference type="SUPFAM" id="SSF50249">
    <property type="entry name" value="Nucleic acid-binding proteins"/>
    <property type="match status" value="1"/>
</dbReference>
<organism evidence="8 9">
    <name type="scientific">Babesia ovata</name>
    <dbReference type="NCBI Taxonomy" id="189622"/>
    <lineage>
        <taxon>Eukaryota</taxon>
        <taxon>Sar</taxon>
        <taxon>Alveolata</taxon>
        <taxon>Apicomplexa</taxon>
        <taxon>Aconoidasida</taxon>
        <taxon>Piroplasmida</taxon>
        <taxon>Babesiidae</taxon>
        <taxon>Babesia</taxon>
    </lineage>
</organism>
<dbReference type="InterPro" id="IPR041562">
    <property type="entry name" value="MCM_lid"/>
</dbReference>
<dbReference type="GO" id="GO:0017116">
    <property type="term" value="F:single-stranded DNA helicase activity"/>
    <property type="evidence" value="ECO:0007669"/>
    <property type="project" value="TreeGrafter"/>
</dbReference>
<dbReference type="Pfam" id="PF17207">
    <property type="entry name" value="MCM_OB"/>
    <property type="match status" value="1"/>
</dbReference>
<dbReference type="InterPro" id="IPR027417">
    <property type="entry name" value="P-loop_NTPase"/>
</dbReference>
<sequence length="780" mass="86735">MELSAEVLQHLGYLYFTGDQTKDKDPVIKGVTQWTEYFDFNWQIILGKGEEAFRETYVVHIDYVDLISTDVPEGVEVFKHNICSKPAFVLSCMSAGLHVAACKRFGRNSLLDKYLNSQNTGDGADDTFASPVSVDAGGATDMQCQRSDIATTLLGNGLCKHVFFMDVLPQYVTIRLKNFFPRSPFSVLRSHAIGCLVSIAGQVIRISTTTPMIISGMFTCARCGCHFFKKFKDGLFEYPSRCFTEGCTWRASHFQRHCVQTTSSQVVRIQEDSRMETNASARYGDSAVGTYVDVELTGDLVDQCSPGNLVDIVGIVDATPCLVNEDLTGHNSTYNILVKAVSMNVLNKRMTRFSQDGYGARGFRWGITNGIPDYQMDSRNTWKVFANPADNPSQGLPTSAQTQDSNSVASQDENSTGDSSLYNFIREIYYSEPNRFYLAAASLCRSAVGRPYIKVGLLLSLLGGVPVYKNSVLQRRGNIHCLLVGDSGVGKSFILRNLCNMMDNALFFSGGSVTASGLTAAAVREKGCSEYTLEAGALVLASGGTCCIDELDKTTTAQQNSLLEAMESQSDQKRQYSTRDVRPEPVSLKDHVTYYRENEYLDEGLLRSYIEYAKAYINPVFTRPARKLLRKFYSELRQLSKMHNGLVITTRQLEGIIRLCQARARGDLCDRVTEEHVNDVCELFKQTGYYPGYLDTLTRPSEVVDPSKKARPKAAVSIMAAFISRLPADRTVTITQKEMMEFAKQALNACQSERDPQDLIERANMTGHILKKGSNWTVNI</sequence>
<keyword evidence="4 5" id="KW-0238">DNA-binding</keyword>
<dbReference type="VEuPathDB" id="PiroplasmaDB:BOVATA_018540"/>
<feature type="domain" description="MCM C-terminal AAA(+) ATPase" evidence="7">
    <location>
        <begin position="435"/>
        <end position="570"/>
    </location>
</feature>
<dbReference type="Gene3D" id="3.40.50.300">
    <property type="entry name" value="P-loop containing nucleotide triphosphate hydrolases"/>
    <property type="match status" value="2"/>
</dbReference>
<dbReference type="PANTHER" id="PTHR11630">
    <property type="entry name" value="DNA REPLICATION LICENSING FACTOR MCM FAMILY MEMBER"/>
    <property type="match status" value="1"/>
</dbReference>
<reference evidence="8 9" key="1">
    <citation type="journal article" date="2017" name="BMC Genomics">
        <title>Whole-genome assembly of Babesia ovata and comparative genomics between closely related pathogens.</title>
        <authorList>
            <person name="Yamagishi J."/>
            <person name="Asada M."/>
            <person name="Hakimi H."/>
            <person name="Tanaka T.Q."/>
            <person name="Sugimoto C."/>
            <person name="Kawazu S."/>
        </authorList>
    </citation>
    <scope>NUCLEOTIDE SEQUENCE [LARGE SCALE GENOMIC DNA]</scope>
    <source>
        <strain evidence="8 9">Miyake</strain>
    </source>
</reference>
<dbReference type="InterPro" id="IPR001208">
    <property type="entry name" value="MCM_dom"/>
</dbReference>
<gene>
    <name evidence="8" type="ORF">BOVATA_018540</name>
</gene>
<keyword evidence="3 5" id="KW-0067">ATP-binding</keyword>
<dbReference type="PANTHER" id="PTHR11630:SF47">
    <property type="entry name" value="DNA HELICASE MCM8"/>
    <property type="match status" value="1"/>
</dbReference>
<dbReference type="GO" id="GO:0005524">
    <property type="term" value="F:ATP binding"/>
    <property type="evidence" value="ECO:0007669"/>
    <property type="project" value="UniProtKB-KW"/>
</dbReference>
<dbReference type="InterPro" id="IPR031327">
    <property type="entry name" value="MCM"/>
</dbReference>
<dbReference type="Pfam" id="PF00493">
    <property type="entry name" value="MCM"/>
    <property type="match status" value="1"/>
</dbReference>
<dbReference type="SMART" id="SM00350">
    <property type="entry name" value="MCM"/>
    <property type="match status" value="1"/>
</dbReference>
<comment type="similarity">
    <text evidence="5">Belongs to the MCM family.</text>
</comment>
<dbReference type="PROSITE" id="PS00847">
    <property type="entry name" value="MCM_1"/>
    <property type="match status" value="1"/>
</dbReference>
<dbReference type="EC" id="3.6.4.12" evidence="1"/>
<accession>A0A2H6KBJ4</accession>
<dbReference type="Proteomes" id="UP000236319">
    <property type="component" value="Unassembled WGS sequence"/>
</dbReference>
<proteinExistence type="inferred from homology"/>
<evidence type="ECO:0000259" key="7">
    <source>
        <dbReference type="PROSITE" id="PS50051"/>
    </source>
</evidence>
<dbReference type="EMBL" id="BDSA01000002">
    <property type="protein sequence ID" value="GBE60361.1"/>
    <property type="molecule type" value="Genomic_DNA"/>
</dbReference>
<dbReference type="GO" id="GO:0005634">
    <property type="term" value="C:nucleus"/>
    <property type="evidence" value="ECO:0007669"/>
    <property type="project" value="TreeGrafter"/>
</dbReference>
<comment type="caution">
    <text evidence="8">The sequence shown here is derived from an EMBL/GenBank/DDBJ whole genome shotgun (WGS) entry which is preliminary data.</text>
</comment>
<dbReference type="InterPro" id="IPR033762">
    <property type="entry name" value="MCM_OB"/>
</dbReference>
<dbReference type="PROSITE" id="PS50051">
    <property type="entry name" value="MCM_2"/>
    <property type="match status" value="1"/>
</dbReference>
<evidence type="ECO:0000256" key="4">
    <source>
        <dbReference type="ARBA" id="ARBA00023125"/>
    </source>
</evidence>
<evidence type="ECO:0000256" key="2">
    <source>
        <dbReference type="ARBA" id="ARBA00022741"/>
    </source>
</evidence>
<keyword evidence="9" id="KW-1185">Reference proteome</keyword>
<dbReference type="GO" id="GO:0006260">
    <property type="term" value="P:DNA replication"/>
    <property type="evidence" value="ECO:0007669"/>
    <property type="project" value="InterPro"/>
</dbReference>
<evidence type="ECO:0000256" key="1">
    <source>
        <dbReference type="ARBA" id="ARBA00012551"/>
    </source>
</evidence>
<evidence type="ECO:0000256" key="3">
    <source>
        <dbReference type="ARBA" id="ARBA00022840"/>
    </source>
</evidence>
<feature type="region of interest" description="Disordered" evidence="6">
    <location>
        <begin position="393"/>
        <end position="416"/>
    </location>
</feature>
<dbReference type="Gene3D" id="2.40.50.140">
    <property type="entry name" value="Nucleic acid-binding proteins"/>
    <property type="match status" value="1"/>
</dbReference>
<evidence type="ECO:0000256" key="5">
    <source>
        <dbReference type="RuleBase" id="RU004070"/>
    </source>
</evidence>
<dbReference type="GO" id="GO:0042555">
    <property type="term" value="C:MCM complex"/>
    <property type="evidence" value="ECO:0007669"/>
    <property type="project" value="TreeGrafter"/>
</dbReference>
<name>A0A2H6KBJ4_9APIC</name>
<dbReference type="InterPro" id="IPR018525">
    <property type="entry name" value="MCM_CS"/>
</dbReference>
<dbReference type="GO" id="GO:0003697">
    <property type="term" value="F:single-stranded DNA binding"/>
    <property type="evidence" value="ECO:0007669"/>
    <property type="project" value="TreeGrafter"/>
</dbReference>
<dbReference type="OrthoDB" id="361400at2759"/>